<dbReference type="InterPro" id="IPR017969">
    <property type="entry name" value="Heavy-metal-associated_CS"/>
</dbReference>
<feature type="transmembrane region" description="Helical" evidence="6">
    <location>
        <begin position="228"/>
        <end position="246"/>
    </location>
</feature>
<dbReference type="GO" id="GO:0030416">
    <property type="term" value="P:methylamine metabolic process"/>
    <property type="evidence" value="ECO:0007669"/>
    <property type="project" value="InterPro"/>
</dbReference>
<evidence type="ECO:0000256" key="5">
    <source>
        <dbReference type="ARBA" id="ARBA00023136"/>
    </source>
</evidence>
<evidence type="ECO:0000256" key="2">
    <source>
        <dbReference type="ARBA" id="ARBA00022692"/>
    </source>
</evidence>
<keyword evidence="2 6" id="KW-0812">Transmembrane</keyword>
<feature type="domain" description="HMA" evidence="7">
    <location>
        <begin position="1"/>
        <end position="66"/>
    </location>
</feature>
<dbReference type="Pfam" id="PF00403">
    <property type="entry name" value="HMA"/>
    <property type="match status" value="1"/>
</dbReference>
<feature type="transmembrane region" description="Helical" evidence="6">
    <location>
        <begin position="186"/>
        <end position="207"/>
    </location>
</feature>
<dbReference type="EMBL" id="CP034549">
    <property type="protein sequence ID" value="AZQ44956.1"/>
    <property type="molecule type" value="Genomic_DNA"/>
</dbReference>
<dbReference type="Proteomes" id="UP000279600">
    <property type="component" value="Chromosome"/>
</dbReference>
<evidence type="ECO:0000259" key="7">
    <source>
        <dbReference type="PROSITE" id="PS50846"/>
    </source>
</evidence>
<keyword evidence="5 6" id="KW-0472">Membrane</keyword>
<dbReference type="KEGG" id="noj:EJ995_12240"/>
<feature type="transmembrane region" description="Helical" evidence="6">
    <location>
        <begin position="162"/>
        <end position="180"/>
    </location>
</feature>
<dbReference type="PROSITE" id="PS50846">
    <property type="entry name" value="HMA_2"/>
    <property type="match status" value="1"/>
</dbReference>
<dbReference type="SUPFAM" id="SSF55008">
    <property type="entry name" value="HMA, heavy metal-associated domain"/>
    <property type="match status" value="1"/>
</dbReference>
<evidence type="ECO:0000256" key="3">
    <source>
        <dbReference type="ARBA" id="ARBA00022723"/>
    </source>
</evidence>
<dbReference type="CDD" id="cd00371">
    <property type="entry name" value="HMA"/>
    <property type="match status" value="1"/>
</dbReference>
<evidence type="ECO:0000313" key="8">
    <source>
        <dbReference type="EMBL" id="AZQ44956.1"/>
    </source>
</evidence>
<dbReference type="OrthoDB" id="1521937at2"/>
<dbReference type="InterPro" id="IPR036163">
    <property type="entry name" value="HMA_dom_sf"/>
</dbReference>
<dbReference type="InterPro" id="IPR009908">
    <property type="entry name" value="Methylamine_util_MauE"/>
</dbReference>
<name>A0A3S9N087_9FLAO</name>
<accession>A0A3S9N087</accession>
<keyword evidence="3" id="KW-0479">Metal-binding</keyword>
<dbReference type="InterPro" id="IPR006121">
    <property type="entry name" value="HMA_dom"/>
</dbReference>
<reference evidence="8 9" key="1">
    <citation type="submission" date="2018-12" db="EMBL/GenBank/DDBJ databases">
        <title>Complete genome of Nonlabens sp. MJ115.</title>
        <authorList>
            <person name="Choi H.S."/>
            <person name="Jung J."/>
        </authorList>
    </citation>
    <scope>NUCLEOTIDE SEQUENCE [LARGE SCALE GENOMIC DNA]</scope>
    <source>
        <strain evidence="8 9">MJ115</strain>
    </source>
</reference>
<feature type="transmembrane region" description="Helical" evidence="6">
    <location>
        <begin position="122"/>
        <end position="141"/>
    </location>
</feature>
<comment type="subcellular location">
    <subcellularLocation>
        <location evidence="1">Membrane</location>
        <topology evidence="1">Multi-pass membrane protein</topology>
    </subcellularLocation>
</comment>
<evidence type="ECO:0000256" key="1">
    <source>
        <dbReference type="ARBA" id="ARBA00004141"/>
    </source>
</evidence>
<evidence type="ECO:0000313" key="9">
    <source>
        <dbReference type="Proteomes" id="UP000279600"/>
    </source>
</evidence>
<evidence type="ECO:0000256" key="6">
    <source>
        <dbReference type="SAM" id="Phobius"/>
    </source>
</evidence>
<dbReference type="RefSeq" id="WP_126448671.1">
    <property type="nucleotide sequence ID" value="NZ_CP034549.1"/>
</dbReference>
<keyword evidence="4 6" id="KW-1133">Transmembrane helix</keyword>
<gene>
    <name evidence="8" type="ORF">EJ995_12240</name>
</gene>
<dbReference type="GO" id="GO:0016020">
    <property type="term" value="C:membrane"/>
    <property type="evidence" value="ECO:0007669"/>
    <property type="project" value="UniProtKB-SubCell"/>
</dbReference>
<proteinExistence type="predicted"/>
<dbReference type="Pfam" id="PF07291">
    <property type="entry name" value="MauE"/>
    <property type="match status" value="1"/>
</dbReference>
<dbReference type="AlphaFoldDB" id="A0A3S9N087"/>
<dbReference type="FunFam" id="3.30.70.100:FF:000001">
    <property type="entry name" value="ATPase copper transporting beta"/>
    <property type="match status" value="1"/>
</dbReference>
<dbReference type="PROSITE" id="PS01047">
    <property type="entry name" value="HMA_1"/>
    <property type="match status" value="1"/>
</dbReference>
<protein>
    <submittedName>
        <fullName evidence="8">Heavy metal transporter</fullName>
    </submittedName>
</protein>
<sequence>MKHTYNIEGMTCTSCSAAVEKSLKKVAGIDEVSVDLENKQATVEMKQHVALSELRETLPSKYSISQVEETNNFNNTGATSTTMMSNNVEESKWQQLKPLFLILGYIAAATILLNYSRDNWNGAMLDFMGLFFIVFSFFKILDLQGFPESFKMYDPLAKIFPAYGWIYPFIETALGLMFLMRFEIDIALIITLVILGITTVGVTKTLLDKKSIQCACLGTALKLPMTQATFIENAIMIVMAVVMLFIL</sequence>
<evidence type="ECO:0000256" key="4">
    <source>
        <dbReference type="ARBA" id="ARBA00022989"/>
    </source>
</evidence>
<dbReference type="Gene3D" id="3.30.70.100">
    <property type="match status" value="1"/>
</dbReference>
<dbReference type="GO" id="GO:0046872">
    <property type="term" value="F:metal ion binding"/>
    <property type="evidence" value="ECO:0007669"/>
    <property type="project" value="UniProtKB-KW"/>
</dbReference>
<keyword evidence="9" id="KW-1185">Reference proteome</keyword>
<feature type="transmembrane region" description="Helical" evidence="6">
    <location>
        <begin position="99"/>
        <end position="116"/>
    </location>
</feature>
<organism evidence="8 9">
    <name type="scientific">Nonlabens ponticola</name>
    <dbReference type="NCBI Taxonomy" id="2496866"/>
    <lineage>
        <taxon>Bacteria</taxon>
        <taxon>Pseudomonadati</taxon>
        <taxon>Bacteroidota</taxon>
        <taxon>Flavobacteriia</taxon>
        <taxon>Flavobacteriales</taxon>
        <taxon>Flavobacteriaceae</taxon>
        <taxon>Nonlabens</taxon>
    </lineage>
</organism>